<dbReference type="RefSeq" id="XP_024406458.1">
    <property type="nucleotide sequence ID" value="XM_024548847.1"/>
</dbReference>
<reference evidence="1 2" key="1">
    <citation type="journal article" date="2016" name="Genome Announc.">
        <title>Draft Whole-Genome Sequence of Trichoderma gamsii T6085, a Promising Biocontrol Agent of Fusarium Head Blight on Wheat.</title>
        <authorList>
            <person name="Baroncelli R."/>
            <person name="Zapparata A."/>
            <person name="Piaggeschi G."/>
            <person name="Sarrocco S."/>
            <person name="Vannacci G."/>
        </authorList>
    </citation>
    <scope>NUCLEOTIDE SEQUENCE [LARGE SCALE GENOMIC DNA]</scope>
    <source>
        <strain evidence="1 2">T6085</strain>
    </source>
</reference>
<accession>A0A2P4ZZ21</accession>
<organism evidence="1 2">
    <name type="scientific">Trichoderma gamsii</name>
    <dbReference type="NCBI Taxonomy" id="398673"/>
    <lineage>
        <taxon>Eukaryota</taxon>
        <taxon>Fungi</taxon>
        <taxon>Dikarya</taxon>
        <taxon>Ascomycota</taxon>
        <taxon>Pezizomycotina</taxon>
        <taxon>Sordariomycetes</taxon>
        <taxon>Hypocreomycetidae</taxon>
        <taxon>Hypocreales</taxon>
        <taxon>Hypocreaceae</taxon>
        <taxon>Trichoderma</taxon>
    </lineage>
</organism>
<comment type="caution">
    <text evidence="1">The sequence shown here is derived from an EMBL/GenBank/DDBJ whole genome shotgun (WGS) entry which is preliminary data.</text>
</comment>
<proteinExistence type="predicted"/>
<name>A0A2P4ZZ21_9HYPO</name>
<protein>
    <submittedName>
        <fullName evidence="1">Uncharacterized protein</fullName>
    </submittedName>
</protein>
<keyword evidence="2" id="KW-1185">Reference proteome</keyword>
<sequence length="62" mass="7161">MFQLEREQITLNRRKSWNILVIFPSRAVCGISLASSDIHVISSLPMSYLFLSEEEADFLNIM</sequence>
<evidence type="ECO:0000313" key="1">
    <source>
        <dbReference type="EMBL" id="PON29545.1"/>
    </source>
</evidence>
<dbReference type="AlphaFoldDB" id="A0A2P4ZZ21"/>
<gene>
    <name evidence="1" type="ORF">TGAM01_v201794</name>
</gene>
<evidence type="ECO:0000313" key="2">
    <source>
        <dbReference type="Proteomes" id="UP000054821"/>
    </source>
</evidence>
<dbReference type="Proteomes" id="UP000054821">
    <property type="component" value="Unassembled WGS sequence"/>
</dbReference>
<dbReference type="GeneID" id="36347352"/>
<dbReference type="EMBL" id="JPDN02000004">
    <property type="protein sequence ID" value="PON29545.1"/>
    <property type="molecule type" value="Genomic_DNA"/>
</dbReference>